<name>A0A5C3LN20_9AGAR</name>
<organism evidence="1 2">
    <name type="scientific">Crucibulum laeve</name>
    <dbReference type="NCBI Taxonomy" id="68775"/>
    <lineage>
        <taxon>Eukaryota</taxon>
        <taxon>Fungi</taxon>
        <taxon>Dikarya</taxon>
        <taxon>Basidiomycota</taxon>
        <taxon>Agaricomycotina</taxon>
        <taxon>Agaricomycetes</taxon>
        <taxon>Agaricomycetidae</taxon>
        <taxon>Agaricales</taxon>
        <taxon>Agaricineae</taxon>
        <taxon>Nidulariaceae</taxon>
        <taxon>Crucibulum</taxon>
    </lineage>
</organism>
<reference evidence="1 2" key="1">
    <citation type="journal article" date="2019" name="Nat. Ecol. Evol.">
        <title>Megaphylogeny resolves global patterns of mushroom evolution.</title>
        <authorList>
            <person name="Varga T."/>
            <person name="Krizsan K."/>
            <person name="Foldi C."/>
            <person name="Dima B."/>
            <person name="Sanchez-Garcia M."/>
            <person name="Sanchez-Ramirez S."/>
            <person name="Szollosi G.J."/>
            <person name="Szarkandi J.G."/>
            <person name="Papp V."/>
            <person name="Albert L."/>
            <person name="Andreopoulos W."/>
            <person name="Angelini C."/>
            <person name="Antonin V."/>
            <person name="Barry K.W."/>
            <person name="Bougher N.L."/>
            <person name="Buchanan P."/>
            <person name="Buyck B."/>
            <person name="Bense V."/>
            <person name="Catcheside P."/>
            <person name="Chovatia M."/>
            <person name="Cooper J."/>
            <person name="Damon W."/>
            <person name="Desjardin D."/>
            <person name="Finy P."/>
            <person name="Geml J."/>
            <person name="Haridas S."/>
            <person name="Hughes K."/>
            <person name="Justo A."/>
            <person name="Karasinski D."/>
            <person name="Kautmanova I."/>
            <person name="Kiss B."/>
            <person name="Kocsube S."/>
            <person name="Kotiranta H."/>
            <person name="LaButti K.M."/>
            <person name="Lechner B.E."/>
            <person name="Liimatainen K."/>
            <person name="Lipzen A."/>
            <person name="Lukacs Z."/>
            <person name="Mihaltcheva S."/>
            <person name="Morgado L.N."/>
            <person name="Niskanen T."/>
            <person name="Noordeloos M.E."/>
            <person name="Ohm R.A."/>
            <person name="Ortiz-Santana B."/>
            <person name="Ovrebo C."/>
            <person name="Racz N."/>
            <person name="Riley R."/>
            <person name="Savchenko A."/>
            <person name="Shiryaev A."/>
            <person name="Soop K."/>
            <person name="Spirin V."/>
            <person name="Szebenyi C."/>
            <person name="Tomsovsky M."/>
            <person name="Tulloss R.E."/>
            <person name="Uehling J."/>
            <person name="Grigoriev I.V."/>
            <person name="Vagvolgyi C."/>
            <person name="Papp T."/>
            <person name="Martin F.M."/>
            <person name="Miettinen O."/>
            <person name="Hibbett D.S."/>
            <person name="Nagy L.G."/>
        </authorList>
    </citation>
    <scope>NUCLEOTIDE SEQUENCE [LARGE SCALE GENOMIC DNA]</scope>
    <source>
        <strain evidence="1 2">CBS 166.37</strain>
    </source>
</reference>
<dbReference type="Proteomes" id="UP000308652">
    <property type="component" value="Unassembled WGS sequence"/>
</dbReference>
<accession>A0A5C3LN20</accession>
<evidence type="ECO:0000313" key="1">
    <source>
        <dbReference type="EMBL" id="TFK34112.1"/>
    </source>
</evidence>
<protein>
    <submittedName>
        <fullName evidence="1">Uncharacterized protein</fullName>
    </submittedName>
</protein>
<keyword evidence="2" id="KW-1185">Reference proteome</keyword>
<dbReference type="AlphaFoldDB" id="A0A5C3LN20"/>
<proteinExistence type="predicted"/>
<evidence type="ECO:0000313" key="2">
    <source>
        <dbReference type="Proteomes" id="UP000308652"/>
    </source>
</evidence>
<sequence length="75" mass="8624">MTVPSVIVIITHLVHAHRRLLLEHQTYVCCGVTIRLLNHPVRKRSLFPASRSRRHPASPPRSVISHSFITFIPLR</sequence>
<gene>
    <name evidence="1" type="ORF">BDQ12DRAFT_690157</name>
</gene>
<dbReference type="EMBL" id="ML213636">
    <property type="protein sequence ID" value="TFK34112.1"/>
    <property type="molecule type" value="Genomic_DNA"/>
</dbReference>